<name>A0A2K9ZCE9_RHILE</name>
<sequence length="58" mass="5994">MFLISATAIAGNPFLGHCTAHWPSAEAIPEGAAVLWGARVSNAAMSGVGAMRPWRQSA</sequence>
<organism evidence="1 2">
    <name type="scientific">Rhizobium leguminosarum</name>
    <dbReference type="NCBI Taxonomy" id="384"/>
    <lineage>
        <taxon>Bacteria</taxon>
        <taxon>Pseudomonadati</taxon>
        <taxon>Pseudomonadota</taxon>
        <taxon>Alphaproteobacteria</taxon>
        <taxon>Hyphomicrobiales</taxon>
        <taxon>Rhizobiaceae</taxon>
        <taxon>Rhizobium/Agrobacterium group</taxon>
        <taxon>Rhizobium</taxon>
    </lineage>
</organism>
<dbReference type="Proteomes" id="UP000238523">
    <property type="component" value="Plasmid pRLN1"/>
</dbReference>
<proteinExistence type="predicted"/>
<gene>
    <name evidence="1" type="ORF">CUJ84_pRLN1000448</name>
</gene>
<dbReference type="EMBL" id="CP025013">
    <property type="protein sequence ID" value="AUW45909.1"/>
    <property type="molecule type" value="Genomic_DNA"/>
</dbReference>
<reference evidence="1 2" key="1">
    <citation type="submission" date="2017-11" db="EMBL/GenBank/DDBJ databases">
        <title>Complete genome of Rhizobium leguminosarum Norway, an ineffective micro-symbiont.</title>
        <authorList>
            <person name="Hoffrichter A."/>
            <person name="Liang J."/>
            <person name="Brachmann A."/>
            <person name="Marin M."/>
        </authorList>
    </citation>
    <scope>NUCLEOTIDE SEQUENCE [LARGE SCALE GENOMIC DNA]</scope>
    <source>
        <strain evidence="1 2">Norway</strain>
        <plasmid evidence="2">Plasmid prln1</plasmid>
    </source>
</reference>
<accession>A0A2K9ZCE9</accession>
<keyword evidence="1" id="KW-0614">Plasmid</keyword>
<evidence type="ECO:0000313" key="2">
    <source>
        <dbReference type="Proteomes" id="UP000238523"/>
    </source>
</evidence>
<protein>
    <submittedName>
        <fullName evidence="1">Uncharacterized protein</fullName>
    </submittedName>
</protein>
<geneLocation type="plasmid" evidence="2">
    <name>prln1</name>
</geneLocation>
<dbReference type="AlphaFoldDB" id="A0A2K9ZCE9"/>
<evidence type="ECO:0000313" key="1">
    <source>
        <dbReference type="EMBL" id="AUW45909.1"/>
    </source>
</evidence>